<feature type="transmembrane region" description="Helical" evidence="2">
    <location>
        <begin position="333"/>
        <end position="356"/>
    </location>
</feature>
<keyword evidence="2" id="KW-0472">Membrane</keyword>
<name>A0A2R5GPD9_9STRA</name>
<feature type="domain" description="ABC1 atypical kinase-like" evidence="3">
    <location>
        <begin position="400"/>
        <end position="433"/>
    </location>
</feature>
<accession>A0A2R5GPD9</accession>
<keyword evidence="5" id="KW-1185">Reference proteome</keyword>
<evidence type="ECO:0000256" key="2">
    <source>
        <dbReference type="SAM" id="Phobius"/>
    </source>
</evidence>
<keyword evidence="2" id="KW-0812">Transmembrane</keyword>
<proteinExistence type="inferred from homology"/>
<keyword evidence="2" id="KW-1133">Transmembrane helix</keyword>
<sequence>MLRALTSTAVGVSGLGVAYVGATDADAREAVRVASQGSDGLVRFGRTCFNAFVTAVDWKVTMYGKDKDIDKDAYKEALHAFSLRAAARLYKVCNRNGGLYTKYGQGVASMNHVLPQEITDTLAPLQDRAKSMSSEMARETVAAELGPLALEDVFASFDPEPIASASLAQVHRAVLRETGETVAVKVQYPYLREQTRGDLATLRMLTDFVGYWFPDFSYSWLTPAFADNMTLELDFIQEGRNSERLGQMFANRADVYVPKIIWKHSSRRMLIMEYVEGVKISKVDEFAAQGIHPLEVATTVSSLFGDMIHVHGFVHCDPHPGNLFVRKAPERSVWSNFGFVSTVSLLVAGASTLYAAPLIGPAAPLAALALTSAGGLSSLVAAYKAQRVKTFGGKQGVPYQVVVLDHGMYRRLDPSFRKNYCMLWKALLLRDANLGRTAAMNLGVSKDAYDRAKLKDKYKDVNAGDINKFLESLPRDLLFVMRSTNIVRGINLALGGTSRLRFRIMGESAVRGLLYPTKSVSMRKVASLASNEIIPYGANTLAGALEENLSLQNLK</sequence>
<gene>
    <name evidence="4" type="ORF">FCC1311_083942</name>
</gene>
<reference evidence="4 5" key="1">
    <citation type="submission" date="2017-12" db="EMBL/GenBank/DDBJ databases">
        <title>Sequencing, de novo assembly and annotation of complete genome of a new Thraustochytrid species, strain FCC1311.</title>
        <authorList>
            <person name="Sedici K."/>
            <person name="Godart F."/>
            <person name="Aiese Cigliano R."/>
            <person name="Sanseverino W."/>
            <person name="Barakat M."/>
            <person name="Ortet P."/>
            <person name="Marechal E."/>
            <person name="Cagnac O."/>
            <person name="Amato A."/>
        </authorList>
    </citation>
    <scope>NUCLEOTIDE SEQUENCE [LARGE SCALE GENOMIC DNA]</scope>
</reference>
<dbReference type="InterPro" id="IPR051130">
    <property type="entry name" value="Mito_struct-func_regulator"/>
</dbReference>
<dbReference type="AlphaFoldDB" id="A0A2R5GPD9"/>
<feature type="domain" description="ABC1 atypical kinase-like" evidence="3">
    <location>
        <begin position="125"/>
        <end position="343"/>
    </location>
</feature>
<feature type="transmembrane region" description="Helical" evidence="2">
    <location>
        <begin position="362"/>
        <end position="383"/>
    </location>
</feature>
<dbReference type="InterPro" id="IPR045307">
    <property type="entry name" value="ADCK1_dom"/>
</dbReference>
<evidence type="ECO:0000313" key="4">
    <source>
        <dbReference type="EMBL" id="GBG32169.1"/>
    </source>
</evidence>
<dbReference type="InParanoid" id="A0A2R5GPD9"/>
<dbReference type="PANTHER" id="PTHR43173">
    <property type="entry name" value="ABC1 FAMILY PROTEIN"/>
    <property type="match status" value="1"/>
</dbReference>
<dbReference type="PANTHER" id="PTHR43173:SF19">
    <property type="entry name" value="AARF DOMAIN-CONTAINING PROTEIN KINASE 1"/>
    <property type="match status" value="1"/>
</dbReference>
<dbReference type="CDD" id="cd13969">
    <property type="entry name" value="ADCK1-like"/>
    <property type="match status" value="1"/>
</dbReference>
<dbReference type="InterPro" id="IPR011009">
    <property type="entry name" value="Kinase-like_dom_sf"/>
</dbReference>
<organism evidence="4 5">
    <name type="scientific">Hondaea fermentalgiana</name>
    <dbReference type="NCBI Taxonomy" id="2315210"/>
    <lineage>
        <taxon>Eukaryota</taxon>
        <taxon>Sar</taxon>
        <taxon>Stramenopiles</taxon>
        <taxon>Bigyra</taxon>
        <taxon>Labyrinthulomycetes</taxon>
        <taxon>Thraustochytrida</taxon>
        <taxon>Thraustochytriidae</taxon>
        <taxon>Hondaea</taxon>
    </lineage>
</organism>
<dbReference type="Proteomes" id="UP000241890">
    <property type="component" value="Unassembled WGS sequence"/>
</dbReference>
<evidence type="ECO:0000259" key="3">
    <source>
        <dbReference type="Pfam" id="PF03109"/>
    </source>
</evidence>
<evidence type="ECO:0000256" key="1">
    <source>
        <dbReference type="ARBA" id="ARBA00009670"/>
    </source>
</evidence>
<dbReference type="InterPro" id="IPR004147">
    <property type="entry name" value="ABC1_dom"/>
</dbReference>
<evidence type="ECO:0000313" key="5">
    <source>
        <dbReference type="Proteomes" id="UP000241890"/>
    </source>
</evidence>
<dbReference type="OrthoDB" id="427480at2759"/>
<dbReference type="Pfam" id="PF03109">
    <property type="entry name" value="ABC1"/>
    <property type="match status" value="2"/>
</dbReference>
<comment type="similarity">
    <text evidence="1">Belongs to the protein kinase superfamily. ADCK protein kinase family.</text>
</comment>
<dbReference type="EMBL" id="BEYU01000115">
    <property type="protein sequence ID" value="GBG32169.1"/>
    <property type="molecule type" value="Genomic_DNA"/>
</dbReference>
<dbReference type="SUPFAM" id="SSF56112">
    <property type="entry name" value="Protein kinase-like (PK-like)"/>
    <property type="match status" value="1"/>
</dbReference>
<comment type="caution">
    <text evidence="4">The sequence shown here is derived from an EMBL/GenBank/DDBJ whole genome shotgun (WGS) entry which is preliminary data.</text>
</comment>
<protein>
    <submittedName>
        <fullName evidence="4">ABC1 family protein MCP2-like</fullName>
    </submittedName>
</protein>